<protein>
    <submittedName>
        <fullName evidence="2">Sulfurtransferase complex subunit TusC</fullName>
    </submittedName>
</protein>
<dbReference type="InterPro" id="IPR027396">
    <property type="entry name" value="DsrEFH-like"/>
</dbReference>
<dbReference type="SUPFAM" id="SSF75169">
    <property type="entry name" value="DsrEFH-like"/>
    <property type="match status" value="1"/>
</dbReference>
<dbReference type="Gene3D" id="3.40.1260.10">
    <property type="entry name" value="DsrEFH-like"/>
    <property type="match status" value="1"/>
</dbReference>
<evidence type="ECO:0000313" key="3">
    <source>
        <dbReference type="Proteomes" id="UP001139333"/>
    </source>
</evidence>
<dbReference type="InterPro" id="IPR017462">
    <property type="entry name" value="Sulphur_relay_TusC/DsrF"/>
</dbReference>
<sequence length="118" mass="13080">MKHICVVFRHAPFGATSSREGIDFALLSASFEQQLCLVFTDEAVLHLLADQQPELAGSKDYVSVFKAFDLYDIEHVLVCETSLQRFGLTLEDLAISAQLASSTVITEQLQQADEVLVF</sequence>
<reference evidence="2" key="1">
    <citation type="submission" date="2022-01" db="EMBL/GenBank/DDBJ databases">
        <title>Whole genome-based taxonomy of the Shewanellaceae.</title>
        <authorList>
            <person name="Martin-Rodriguez A.J."/>
        </authorList>
    </citation>
    <scope>NUCLEOTIDE SEQUENCE</scope>
    <source>
        <strain evidence="2">DSM 16422</strain>
    </source>
</reference>
<organism evidence="2 3">
    <name type="scientific">Shewanella gaetbuli</name>
    <dbReference type="NCBI Taxonomy" id="220752"/>
    <lineage>
        <taxon>Bacteria</taxon>
        <taxon>Pseudomonadati</taxon>
        <taxon>Pseudomonadota</taxon>
        <taxon>Gammaproteobacteria</taxon>
        <taxon>Alteromonadales</taxon>
        <taxon>Shewanellaceae</taxon>
        <taxon>Shewanella</taxon>
    </lineage>
</organism>
<evidence type="ECO:0000313" key="2">
    <source>
        <dbReference type="EMBL" id="MCL1144156.1"/>
    </source>
</evidence>
<dbReference type="Pfam" id="PF02635">
    <property type="entry name" value="DsrE"/>
    <property type="match status" value="1"/>
</dbReference>
<dbReference type="RefSeq" id="WP_248996825.1">
    <property type="nucleotide sequence ID" value="NZ_JAKIKP010000016.1"/>
</dbReference>
<comment type="similarity">
    <text evidence="1">Belongs to the DsrF/TusC family.</text>
</comment>
<dbReference type="PANTHER" id="PTHR38780">
    <property type="entry name" value="PROTEIN TUSC"/>
    <property type="match status" value="1"/>
</dbReference>
<dbReference type="EMBL" id="JAKIKP010000016">
    <property type="protein sequence ID" value="MCL1144156.1"/>
    <property type="molecule type" value="Genomic_DNA"/>
</dbReference>
<dbReference type="NCBIfam" id="TIGR03010">
    <property type="entry name" value="sulf_tusC_dsrF"/>
    <property type="match status" value="1"/>
</dbReference>
<gene>
    <name evidence="2" type="primary">tusC</name>
    <name evidence="2" type="ORF">L2672_15870</name>
</gene>
<dbReference type="InterPro" id="IPR003787">
    <property type="entry name" value="Sulphur_relay_DsrE/F-like"/>
</dbReference>
<dbReference type="NCBIfam" id="NF001238">
    <property type="entry name" value="PRK00211.1"/>
    <property type="match status" value="1"/>
</dbReference>
<dbReference type="PANTHER" id="PTHR38780:SF1">
    <property type="entry name" value="PROTEIN TUSC"/>
    <property type="match status" value="1"/>
</dbReference>
<dbReference type="AlphaFoldDB" id="A0A9X1ZXV3"/>
<name>A0A9X1ZXV3_9GAMM</name>
<dbReference type="Proteomes" id="UP001139333">
    <property type="component" value="Unassembled WGS sequence"/>
</dbReference>
<evidence type="ECO:0000256" key="1">
    <source>
        <dbReference type="ARBA" id="ARBA00005996"/>
    </source>
</evidence>
<comment type="caution">
    <text evidence="2">The sequence shown here is derived from an EMBL/GenBank/DDBJ whole genome shotgun (WGS) entry which is preliminary data.</text>
</comment>
<accession>A0A9X1ZXV3</accession>
<proteinExistence type="inferred from homology"/>
<keyword evidence="3" id="KW-1185">Reference proteome</keyword>